<evidence type="ECO:0000313" key="2">
    <source>
        <dbReference type="EMBL" id="ABM78866.1"/>
    </source>
</evidence>
<evidence type="ECO:0000256" key="1">
    <source>
        <dbReference type="SAM" id="Coils"/>
    </source>
</evidence>
<dbReference type="STRING" id="59922.P9303_21311"/>
<feature type="coiled-coil region" evidence="1">
    <location>
        <begin position="74"/>
        <end position="101"/>
    </location>
</feature>
<protein>
    <submittedName>
        <fullName evidence="2">Possible Tropomyosin</fullName>
    </submittedName>
</protein>
<name>A2CBK6_PROM3</name>
<evidence type="ECO:0000313" key="3">
    <source>
        <dbReference type="Proteomes" id="UP000002274"/>
    </source>
</evidence>
<dbReference type="KEGG" id="pmf:P9303_21311"/>
<gene>
    <name evidence="2" type="ordered locus">P9303_21311</name>
</gene>
<dbReference type="EMBL" id="CP000554">
    <property type="protein sequence ID" value="ABM78866.1"/>
    <property type="molecule type" value="Genomic_DNA"/>
</dbReference>
<sequence>MPIHSQSIVRAGQFSANFHPDLLDAFRSRCKQKGEKYTKVLEQLATLYLQSEGSILFNHAALEPEAKSHGTTESIKAQNPLLELEKKIKRLEEQGEKTDYAIGDAFDRIMDCERVLAIGKYSKSHPSMNTSFSKS</sequence>
<dbReference type="BioCyc" id="PMAR59922:G1G80-1861-MONOMER"/>
<keyword evidence="1" id="KW-0175">Coiled coil</keyword>
<proteinExistence type="predicted"/>
<reference evidence="2 3" key="1">
    <citation type="journal article" date="2007" name="PLoS Genet.">
        <title>Patterns and implications of gene gain and loss in the evolution of Prochlorococcus.</title>
        <authorList>
            <person name="Kettler G.C."/>
            <person name="Martiny A.C."/>
            <person name="Huang K."/>
            <person name="Zucker J."/>
            <person name="Coleman M.L."/>
            <person name="Rodrigue S."/>
            <person name="Chen F."/>
            <person name="Lapidus A."/>
            <person name="Ferriera S."/>
            <person name="Johnson J."/>
            <person name="Steglich C."/>
            <person name="Church G.M."/>
            <person name="Richardson P."/>
            <person name="Chisholm S.W."/>
        </authorList>
    </citation>
    <scope>NUCLEOTIDE SEQUENCE [LARGE SCALE GENOMIC DNA]</scope>
    <source>
        <strain evidence="2 3">MIT 9303</strain>
    </source>
</reference>
<dbReference type="HOGENOM" id="CLU_2059298_0_0_3"/>
<dbReference type="Proteomes" id="UP000002274">
    <property type="component" value="Chromosome"/>
</dbReference>
<dbReference type="AlphaFoldDB" id="A2CBK6"/>
<organism evidence="2 3">
    <name type="scientific">Prochlorococcus marinus (strain MIT 9303)</name>
    <dbReference type="NCBI Taxonomy" id="59922"/>
    <lineage>
        <taxon>Bacteria</taxon>
        <taxon>Bacillati</taxon>
        <taxon>Cyanobacteriota</taxon>
        <taxon>Cyanophyceae</taxon>
        <taxon>Synechococcales</taxon>
        <taxon>Prochlorococcaceae</taxon>
        <taxon>Prochlorococcus</taxon>
    </lineage>
</organism>
<accession>A2CBK6</accession>